<reference evidence="12 13" key="1">
    <citation type="submission" date="2025-05" db="UniProtKB">
        <authorList>
            <consortium name="RefSeq"/>
        </authorList>
    </citation>
    <scope>IDENTIFICATION</scope>
    <source>
        <tissue evidence="12 13">Whole Larva</tissue>
    </source>
</reference>
<evidence type="ECO:0000256" key="8">
    <source>
        <dbReference type="ARBA" id="ARBA00023034"/>
    </source>
</evidence>
<accession>A0ABM1M0I1</accession>
<evidence type="ECO:0000313" key="13">
    <source>
        <dbReference type="RefSeq" id="XP_017768089.1"/>
    </source>
</evidence>
<dbReference type="PANTHER" id="PTHR11214:SF314">
    <property type="entry name" value="HEXOSYLTRANSFERASE"/>
    <property type="match status" value="1"/>
</dbReference>
<dbReference type="Pfam" id="PF01762">
    <property type="entry name" value="Galactosyl_T"/>
    <property type="match status" value="1"/>
</dbReference>
<dbReference type="PANTHER" id="PTHR11214">
    <property type="entry name" value="BETA-1,3-N-ACETYLGLUCOSAMINYLTRANSFERASE"/>
    <property type="match status" value="1"/>
</dbReference>
<evidence type="ECO:0000256" key="1">
    <source>
        <dbReference type="ARBA" id="ARBA00004323"/>
    </source>
</evidence>
<dbReference type="Proteomes" id="UP000695000">
    <property type="component" value="Unplaced"/>
</dbReference>
<protein>
    <recommendedName>
        <fullName evidence="10">Hexosyltransferase</fullName>
        <ecNumber evidence="10">2.4.1.-</ecNumber>
    </recommendedName>
</protein>
<dbReference type="GeneID" id="108556461"/>
<evidence type="ECO:0000256" key="4">
    <source>
        <dbReference type="ARBA" id="ARBA00022679"/>
    </source>
</evidence>
<comment type="similarity">
    <text evidence="2 10">Belongs to the glycosyltransferase 31 family.</text>
</comment>
<keyword evidence="5" id="KW-0812">Transmembrane</keyword>
<sequence length="358" mass="40775">MEHLMKKMGKKKMLGVFICIFIVIVVYSNSPTQRFLEPGNDLGTVEGWEFNTSRDASLYVLSDNSTILKPKDFCESPTFLLIIVCTAPPNEQNRNAIRQSWGSQRNVSGSLIKVFFLMGDSNNASIQQDILDENVRHKDIIQDHFFDSYNNLTLKSIVMLKLVSTYCIHSTTFLMKTDDDMYLNIPPLVHTLKAGNSTNILLGSLICGAKPIKEIGNKWYTPSYMYSGKVYPNYLSGTGYVMSLDVASKLYEAALQTPIFHLEDVYITGILSKSVKLRPRNNGGFTFVKRKYDPCVFKTAFTSHRLSPMEIRDQYSQLQVINLEEECRLLQLSKNNSFNIFGYFSNSKAKPKKKKICY</sequence>
<dbReference type="InterPro" id="IPR002659">
    <property type="entry name" value="Glyco_trans_31"/>
</dbReference>
<keyword evidence="7" id="KW-1133">Transmembrane helix</keyword>
<evidence type="ECO:0000256" key="6">
    <source>
        <dbReference type="ARBA" id="ARBA00022968"/>
    </source>
</evidence>
<keyword evidence="3 10" id="KW-0328">Glycosyltransferase</keyword>
<organism evidence="11 12">
    <name type="scientific">Nicrophorus vespilloides</name>
    <name type="common">Boreal carrion beetle</name>
    <dbReference type="NCBI Taxonomy" id="110193"/>
    <lineage>
        <taxon>Eukaryota</taxon>
        <taxon>Metazoa</taxon>
        <taxon>Ecdysozoa</taxon>
        <taxon>Arthropoda</taxon>
        <taxon>Hexapoda</taxon>
        <taxon>Insecta</taxon>
        <taxon>Pterygota</taxon>
        <taxon>Neoptera</taxon>
        <taxon>Endopterygota</taxon>
        <taxon>Coleoptera</taxon>
        <taxon>Polyphaga</taxon>
        <taxon>Staphyliniformia</taxon>
        <taxon>Silphidae</taxon>
        <taxon>Nicrophorinae</taxon>
        <taxon>Nicrophorus</taxon>
    </lineage>
</organism>
<evidence type="ECO:0000256" key="7">
    <source>
        <dbReference type="ARBA" id="ARBA00022989"/>
    </source>
</evidence>
<keyword evidence="8 10" id="KW-0333">Golgi apparatus</keyword>
<comment type="subcellular location">
    <subcellularLocation>
        <location evidence="1 10">Golgi apparatus membrane</location>
        <topology evidence="1 10">Single-pass type II membrane protein</topology>
    </subcellularLocation>
</comment>
<evidence type="ECO:0000256" key="5">
    <source>
        <dbReference type="ARBA" id="ARBA00022692"/>
    </source>
</evidence>
<gene>
    <name evidence="12 13" type="primary">LOC108556461</name>
</gene>
<keyword evidence="4" id="KW-0808">Transferase</keyword>
<dbReference type="RefSeq" id="XP_017768089.1">
    <property type="nucleotide sequence ID" value="XM_017912600.1"/>
</dbReference>
<dbReference type="RefSeq" id="XP_017768081.1">
    <property type="nucleotide sequence ID" value="XM_017912592.1"/>
</dbReference>
<keyword evidence="11" id="KW-1185">Reference proteome</keyword>
<evidence type="ECO:0000256" key="2">
    <source>
        <dbReference type="ARBA" id="ARBA00008661"/>
    </source>
</evidence>
<keyword evidence="9" id="KW-0472">Membrane</keyword>
<name>A0ABM1M0I1_NICVS</name>
<evidence type="ECO:0000256" key="9">
    <source>
        <dbReference type="ARBA" id="ARBA00023136"/>
    </source>
</evidence>
<dbReference type="EC" id="2.4.1.-" evidence="10"/>
<proteinExistence type="inferred from homology"/>
<evidence type="ECO:0000313" key="11">
    <source>
        <dbReference type="Proteomes" id="UP000695000"/>
    </source>
</evidence>
<keyword evidence="6" id="KW-0735">Signal-anchor</keyword>
<dbReference type="Gene3D" id="3.90.550.50">
    <property type="match status" value="1"/>
</dbReference>
<evidence type="ECO:0000313" key="12">
    <source>
        <dbReference type="RefSeq" id="XP_017768081.1"/>
    </source>
</evidence>
<evidence type="ECO:0000256" key="10">
    <source>
        <dbReference type="RuleBase" id="RU363063"/>
    </source>
</evidence>
<evidence type="ECO:0000256" key="3">
    <source>
        <dbReference type="ARBA" id="ARBA00022676"/>
    </source>
</evidence>